<accession>A0A8H8CSY7</accession>
<reference evidence="1 2" key="1">
    <citation type="submission" date="2021-01" db="EMBL/GenBank/DDBJ databases">
        <title>Chromosome-level genome assembly of a human fungal pathogen reveals clustering of transcriptionally co-regulated genes.</title>
        <authorList>
            <person name="Voorhies M."/>
            <person name="Cohen S."/>
            <person name="Shea T.P."/>
            <person name="Petrus S."/>
            <person name="Munoz J.F."/>
            <person name="Poplawski S."/>
            <person name="Goldman W.E."/>
            <person name="Michael T."/>
            <person name="Cuomo C.A."/>
            <person name="Sil A."/>
            <person name="Beyhan S."/>
        </authorList>
    </citation>
    <scope>NUCLEOTIDE SEQUENCE [LARGE SCALE GENOMIC DNA]</scope>
    <source>
        <strain evidence="1 2">G184AR</strain>
    </source>
</reference>
<dbReference type="EMBL" id="JAEVHI010000007">
    <property type="protein sequence ID" value="KAG5287673.1"/>
    <property type="molecule type" value="Genomic_DNA"/>
</dbReference>
<gene>
    <name evidence="1" type="ORF">I7I52_11520</name>
</gene>
<evidence type="ECO:0000313" key="2">
    <source>
        <dbReference type="Proteomes" id="UP000670092"/>
    </source>
</evidence>
<sequence length="109" mass="12698">MLSLVRSTFTTPSAFNCVEEWSKKRETERRRGREGCLCTDTRRKGDHRPLEERKGANMTCPIDKAGWHILFFISFSSFSLFSTHPSIYPPFFKNRECPDGIAVHRNEQD</sequence>
<dbReference type="VEuPathDB" id="FungiDB:I7I52_11520"/>
<protein>
    <submittedName>
        <fullName evidence="1">Uncharacterized protein</fullName>
    </submittedName>
</protein>
<organism evidence="1 2">
    <name type="scientific">Ajellomyces capsulatus</name>
    <name type="common">Darling's disease fungus</name>
    <name type="synonym">Histoplasma capsulatum</name>
    <dbReference type="NCBI Taxonomy" id="5037"/>
    <lineage>
        <taxon>Eukaryota</taxon>
        <taxon>Fungi</taxon>
        <taxon>Dikarya</taxon>
        <taxon>Ascomycota</taxon>
        <taxon>Pezizomycotina</taxon>
        <taxon>Eurotiomycetes</taxon>
        <taxon>Eurotiomycetidae</taxon>
        <taxon>Onygenales</taxon>
        <taxon>Ajellomycetaceae</taxon>
        <taxon>Histoplasma</taxon>
    </lineage>
</organism>
<dbReference type="Proteomes" id="UP000670092">
    <property type="component" value="Unassembled WGS sequence"/>
</dbReference>
<name>A0A8H8CSY7_AJECA</name>
<evidence type="ECO:0000313" key="1">
    <source>
        <dbReference type="EMBL" id="KAG5287673.1"/>
    </source>
</evidence>
<comment type="caution">
    <text evidence="1">The sequence shown here is derived from an EMBL/GenBank/DDBJ whole genome shotgun (WGS) entry which is preliminary data.</text>
</comment>
<proteinExistence type="predicted"/>
<dbReference type="AlphaFoldDB" id="A0A8H8CSY7"/>